<dbReference type="CDD" id="cd13143">
    <property type="entry name" value="MATE_MepA_like"/>
    <property type="match status" value="1"/>
</dbReference>
<dbReference type="AlphaFoldDB" id="D2MNP4"/>
<sequence>MNDRHNSQYIRMTKTPVNRLIISLAIPTIISMLVTNIYNMADTYFVGTINTSATAATGIVVAIMSILQALGFMFGHGAGSNISRLLGSENKEGAREYGATSFWLSILVGILSMIFGLLFLDPMLRLMGSTETILPYARIYGWYILIAAPAFTASCVCNNILRYEGMAFFAMIGLTFGGVLNIFGDYLLVHIFHMGIGGAGLSTTISQYISLLILMLPFIQGKTQAKLGLQYFKGRRQNIKNILTCGIPSLARQGLNSISTMVLNGSVAMYGDAAVAAISVATRVVNLMFCIAIGIGQGLQPVAAFNYGAKYYSRVKEGLKFSLMIASSLMLALAFITFFHAETLVHLFRNDPEVIAIGKVALRFLCVSFVFMPLASFGAMMFQAIGESGIATILSALRSGGVLIPVIVLFSSLWGLKGLEMAQAVSEILSGLFSIPFIFRSVHRFPKDHYGES</sequence>
<keyword evidence="9" id="KW-0046">Antibiotic resistance</keyword>
<evidence type="ECO:0000256" key="10">
    <source>
        <dbReference type="SAM" id="Phobius"/>
    </source>
</evidence>
<feature type="transmembrane region" description="Helical" evidence="10">
    <location>
        <begin position="168"/>
        <end position="189"/>
    </location>
</feature>
<evidence type="ECO:0000256" key="5">
    <source>
        <dbReference type="ARBA" id="ARBA00022475"/>
    </source>
</evidence>
<comment type="caution">
    <text evidence="11">The sequence shown here is derived from an EMBL/GenBank/DDBJ whole genome shotgun (WGS) entry which is preliminary data.</text>
</comment>
<feature type="transmembrane region" description="Helical" evidence="10">
    <location>
        <begin position="321"/>
        <end position="341"/>
    </location>
</feature>
<dbReference type="InterPro" id="IPR051327">
    <property type="entry name" value="MATE_MepA_subfamily"/>
</dbReference>
<keyword evidence="8 10" id="KW-0472">Membrane</keyword>
<reference evidence="12" key="1">
    <citation type="submission" date="2009-12" db="EMBL/GenBank/DDBJ databases">
        <title>Sequence of Clostridiales genomosp. BVAB3 str. UPII9-5.</title>
        <authorList>
            <person name="Madupu R."/>
            <person name="Durkin A.S."/>
            <person name="Torralba M."/>
            <person name="Methe B."/>
            <person name="Sutton G.G."/>
            <person name="Strausberg R.L."/>
            <person name="Nelson K.E."/>
        </authorList>
    </citation>
    <scope>NUCLEOTIDE SEQUENCE [LARGE SCALE GENOMIC DNA]</scope>
    <source>
        <strain evidence="12">W1219</strain>
    </source>
</reference>
<comment type="subcellular location">
    <subcellularLocation>
        <location evidence="1">Cell membrane</location>
        <topology evidence="1">Multi-pass membrane protein</topology>
    </subcellularLocation>
</comment>
<feature type="transmembrane region" description="Helical" evidence="10">
    <location>
        <begin position="361"/>
        <end position="382"/>
    </location>
</feature>
<feature type="transmembrane region" description="Helical" evidence="10">
    <location>
        <begin position="394"/>
        <end position="415"/>
    </location>
</feature>
<name>D2MNP4_9FIRM</name>
<dbReference type="RefSeq" id="WP_006627015.1">
    <property type="nucleotide sequence ID" value="NZ_ADFR01000004.1"/>
</dbReference>
<evidence type="ECO:0000313" key="11">
    <source>
        <dbReference type="EMBL" id="EFC05835.1"/>
    </source>
</evidence>
<protein>
    <recommendedName>
        <fullName evidence="3">Multidrug export protein MepA</fullName>
    </recommendedName>
</protein>
<keyword evidence="5" id="KW-1003">Cell membrane</keyword>
<evidence type="ECO:0000256" key="9">
    <source>
        <dbReference type="ARBA" id="ARBA00023251"/>
    </source>
</evidence>
<keyword evidence="7 10" id="KW-1133">Transmembrane helix</keyword>
<feature type="transmembrane region" description="Helical" evidence="10">
    <location>
        <begin position="20"/>
        <end position="41"/>
    </location>
</feature>
<dbReference type="InterPro" id="IPR045070">
    <property type="entry name" value="MATE_MepA-like"/>
</dbReference>
<keyword evidence="12" id="KW-1185">Reference proteome</keyword>
<dbReference type="EMBL" id="ADFR01000004">
    <property type="protein sequence ID" value="EFC05835.1"/>
    <property type="molecule type" value="Genomic_DNA"/>
</dbReference>
<dbReference type="OrthoDB" id="9811110at2"/>
<dbReference type="GO" id="GO:0015297">
    <property type="term" value="F:antiporter activity"/>
    <property type="evidence" value="ECO:0007669"/>
    <property type="project" value="InterPro"/>
</dbReference>
<dbReference type="InterPro" id="IPR002528">
    <property type="entry name" value="MATE_fam"/>
</dbReference>
<dbReference type="eggNOG" id="COG0534">
    <property type="taxonomic scope" value="Bacteria"/>
</dbReference>
<dbReference type="PANTHER" id="PTHR43823">
    <property type="entry name" value="SPORULATION PROTEIN YKVU"/>
    <property type="match status" value="1"/>
</dbReference>
<dbReference type="Pfam" id="PF01554">
    <property type="entry name" value="MatE"/>
    <property type="match status" value="2"/>
</dbReference>
<feature type="transmembrane region" description="Helical" evidence="10">
    <location>
        <begin position="97"/>
        <end position="120"/>
    </location>
</feature>
<organism evidence="11 12">
    <name type="scientific">Bulleidia extructa W1219</name>
    <dbReference type="NCBI Taxonomy" id="679192"/>
    <lineage>
        <taxon>Bacteria</taxon>
        <taxon>Bacillati</taxon>
        <taxon>Bacillota</taxon>
        <taxon>Erysipelotrichia</taxon>
        <taxon>Erysipelotrichales</taxon>
        <taxon>Erysipelotrichaceae</taxon>
        <taxon>Bulleidia</taxon>
    </lineage>
</organism>
<dbReference type="InterPro" id="IPR048279">
    <property type="entry name" value="MdtK-like"/>
</dbReference>
<proteinExistence type="inferred from homology"/>
<feature type="transmembrane region" description="Helical" evidence="10">
    <location>
        <begin position="53"/>
        <end position="76"/>
    </location>
</feature>
<dbReference type="GO" id="GO:0005886">
    <property type="term" value="C:plasma membrane"/>
    <property type="evidence" value="ECO:0007669"/>
    <property type="project" value="UniProtKB-SubCell"/>
</dbReference>
<dbReference type="PANTHER" id="PTHR43823:SF3">
    <property type="entry name" value="MULTIDRUG EXPORT PROTEIN MEPA"/>
    <property type="match status" value="1"/>
</dbReference>
<feature type="transmembrane region" description="Helical" evidence="10">
    <location>
        <begin position="286"/>
        <end position="309"/>
    </location>
</feature>
<feature type="transmembrane region" description="Helical" evidence="10">
    <location>
        <begin position="140"/>
        <end position="161"/>
    </location>
</feature>
<dbReference type="Proteomes" id="UP000005017">
    <property type="component" value="Unassembled WGS sequence"/>
</dbReference>
<evidence type="ECO:0000256" key="6">
    <source>
        <dbReference type="ARBA" id="ARBA00022692"/>
    </source>
</evidence>
<dbReference type="GO" id="GO:0046677">
    <property type="term" value="P:response to antibiotic"/>
    <property type="evidence" value="ECO:0007669"/>
    <property type="project" value="UniProtKB-KW"/>
</dbReference>
<evidence type="ECO:0000256" key="2">
    <source>
        <dbReference type="ARBA" id="ARBA00008417"/>
    </source>
</evidence>
<gene>
    <name evidence="11" type="ORF">HMPREF9013_0027</name>
</gene>
<feature type="transmembrane region" description="Helical" evidence="10">
    <location>
        <begin position="195"/>
        <end position="219"/>
    </location>
</feature>
<comment type="similarity">
    <text evidence="2">Belongs to the multi antimicrobial extrusion (MATE) (TC 2.A.66.1) family. MepA subfamily.</text>
</comment>
<evidence type="ECO:0000256" key="3">
    <source>
        <dbReference type="ARBA" id="ARBA00022106"/>
    </source>
</evidence>
<dbReference type="GO" id="GO:0042910">
    <property type="term" value="F:xenobiotic transmembrane transporter activity"/>
    <property type="evidence" value="ECO:0007669"/>
    <property type="project" value="InterPro"/>
</dbReference>
<evidence type="ECO:0000256" key="1">
    <source>
        <dbReference type="ARBA" id="ARBA00004651"/>
    </source>
</evidence>
<evidence type="ECO:0000313" key="12">
    <source>
        <dbReference type="Proteomes" id="UP000005017"/>
    </source>
</evidence>
<dbReference type="PIRSF" id="PIRSF006603">
    <property type="entry name" value="DinF"/>
    <property type="match status" value="1"/>
</dbReference>
<keyword evidence="4" id="KW-0813">Transport</keyword>
<dbReference type="NCBIfam" id="TIGR00797">
    <property type="entry name" value="matE"/>
    <property type="match status" value="1"/>
</dbReference>
<evidence type="ECO:0000256" key="8">
    <source>
        <dbReference type="ARBA" id="ARBA00023136"/>
    </source>
</evidence>
<dbReference type="STRING" id="679192.HMPREF9013_0027"/>
<evidence type="ECO:0000256" key="7">
    <source>
        <dbReference type="ARBA" id="ARBA00022989"/>
    </source>
</evidence>
<accession>D2MNP4</accession>
<evidence type="ECO:0000256" key="4">
    <source>
        <dbReference type="ARBA" id="ARBA00022448"/>
    </source>
</evidence>
<keyword evidence="6 10" id="KW-0812">Transmembrane</keyword>